<dbReference type="eggNOG" id="ENOG5033IC1">
    <property type="taxonomic scope" value="Bacteria"/>
</dbReference>
<dbReference type="RefSeq" id="WP_015205986.1">
    <property type="nucleotide sequence ID" value="NC_019757.1"/>
</dbReference>
<sequence length="91" mass="10334">MQVHQSSLVKIMEQNQDHQRRAAAQEFQKALEQLEGILQENPTEDEVTPGLHTGNASDEELCENLGLIDLAAFEDAVADIEKYLEERTKRK</sequence>
<dbReference type="KEGG" id="csg:Cylst_0372"/>
<protein>
    <submittedName>
        <fullName evidence="1">Uncharacterized protein</fullName>
    </submittedName>
</protein>
<dbReference type="EMBL" id="CP003642">
    <property type="protein sequence ID" value="AFZ22728.1"/>
    <property type="molecule type" value="Genomic_DNA"/>
</dbReference>
<organism evidence="1 2">
    <name type="scientific">Cylindrospermum stagnale PCC 7417</name>
    <dbReference type="NCBI Taxonomy" id="56107"/>
    <lineage>
        <taxon>Bacteria</taxon>
        <taxon>Bacillati</taxon>
        <taxon>Cyanobacteriota</taxon>
        <taxon>Cyanophyceae</taxon>
        <taxon>Nostocales</taxon>
        <taxon>Nostocaceae</taxon>
        <taxon>Cylindrospermum</taxon>
    </lineage>
</organism>
<dbReference type="PATRIC" id="fig|56107.3.peg.411"/>
<dbReference type="AlphaFoldDB" id="K9WRA8"/>
<proteinExistence type="predicted"/>
<name>K9WRA8_9NOST</name>
<dbReference type="HOGENOM" id="CLU_187494_0_0_3"/>
<evidence type="ECO:0000313" key="1">
    <source>
        <dbReference type="EMBL" id="AFZ22728.1"/>
    </source>
</evidence>
<accession>K9WRA8</accession>
<keyword evidence="2" id="KW-1185">Reference proteome</keyword>
<evidence type="ECO:0000313" key="2">
    <source>
        <dbReference type="Proteomes" id="UP000010475"/>
    </source>
</evidence>
<reference evidence="1 2" key="1">
    <citation type="submission" date="2012-06" db="EMBL/GenBank/DDBJ databases">
        <title>Finished chromosome of genome of Cylindrospermum stagnale PCC 7417.</title>
        <authorList>
            <consortium name="US DOE Joint Genome Institute"/>
            <person name="Gugger M."/>
            <person name="Coursin T."/>
            <person name="Rippka R."/>
            <person name="Tandeau De Marsac N."/>
            <person name="Huntemann M."/>
            <person name="Wei C.-L."/>
            <person name="Han J."/>
            <person name="Detter J.C."/>
            <person name="Han C."/>
            <person name="Tapia R."/>
            <person name="Chen A."/>
            <person name="Kyrpides N."/>
            <person name="Mavromatis K."/>
            <person name="Markowitz V."/>
            <person name="Szeto E."/>
            <person name="Ivanova N."/>
            <person name="Pagani I."/>
            <person name="Pati A."/>
            <person name="Goodwin L."/>
            <person name="Nordberg H.P."/>
            <person name="Cantor M.N."/>
            <person name="Hua S.X."/>
            <person name="Woyke T."/>
            <person name="Kerfeld C.A."/>
        </authorList>
    </citation>
    <scope>NUCLEOTIDE SEQUENCE [LARGE SCALE GENOMIC DNA]</scope>
    <source>
        <strain evidence="1 2">PCC 7417</strain>
    </source>
</reference>
<gene>
    <name evidence="1" type="ORF">Cylst_0372</name>
</gene>
<dbReference type="Proteomes" id="UP000010475">
    <property type="component" value="Chromosome"/>
</dbReference>